<feature type="domain" description="Beta/gamma crystallin 'Greek key'" evidence="4">
    <location>
        <begin position="3304"/>
        <end position="3345"/>
    </location>
</feature>
<feature type="compositionally biased region" description="Polar residues" evidence="3">
    <location>
        <begin position="2549"/>
        <end position="2568"/>
    </location>
</feature>
<proteinExistence type="inferred from homology"/>
<feature type="region of interest" description="Disordered" evidence="3">
    <location>
        <begin position="1661"/>
        <end position="1696"/>
    </location>
</feature>
<dbReference type="Proteomes" id="UP000002852">
    <property type="component" value="Unassembled WGS sequence"/>
</dbReference>
<dbReference type="OMA" id="DWDPHSE"/>
<feature type="compositionally biased region" description="Basic and acidic residues" evidence="3">
    <location>
        <begin position="1372"/>
        <end position="1385"/>
    </location>
</feature>
<reference evidence="5" key="3">
    <citation type="submission" date="2025-08" db="UniProtKB">
        <authorList>
            <consortium name="Ensembl"/>
        </authorList>
    </citation>
    <scope>IDENTIFICATION</scope>
    <source>
        <strain evidence="5">JP 163 A</strain>
    </source>
</reference>
<feature type="region of interest" description="Disordered" evidence="3">
    <location>
        <begin position="2547"/>
        <end position="2644"/>
    </location>
</feature>
<feature type="compositionally biased region" description="Basic and acidic residues" evidence="3">
    <location>
        <begin position="2168"/>
        <end position="2196"/>
    </location>
</feature>
<feature type="compositionally biased region" description="Polar residues" evidence="3">
    <location>
        <begin position="1233"/>
        <end position="1245"/>
    </location>
</feature>
<feature type="region of interest" description="Disordered" evidence="3">
    <location>
        <begin position="1444"/>
        <end position="1491"/>
    </location>
</feature>
<evidence type="ECO:0000256" key="2">
    <source>
        <dbReference type="ARBA" id="ARBA00022737"/>
    </source>
</evidence>
<feature type="compositionally biased region" description="Polar residues" evidence="3">
    <location>
        <begin position="1444"/>
        <end position="1459"/>
    </location>
</feature>
<sequence>MSKSGTLKGLFKQKSTEKENKKLKRSATIHRDDPSSLRLHDPGPLSPGDGRTPPQDGILSSPKEKKSKRFLSLRVKKKKRKDEGGDVFEELDSFSSRMSEDQMSVFTESGFRQGSEWDPNSEYSSLYNLDMNSPSSPMSPSKHKGEKKGVLGRITSLFQRRKSSSSQHQSNTATNSSTPTSPVSPRFPVSHVEDGLKPLVNSQTGSHDASPRTELDDSLSQSSSPSVASLIADDKDLPFADSGSSGRSSVRELRVSRVSSAGAQKNSGNVTPTSTELPSAACPNSDTDLGFAESVVEEVSKRLQVNLDNIQNSSEENVVTPTTPMSVKSPLSLTLDTPKSPNLTSICLASKKTVVKVGEKGHSTVLKGITLSSQSSVSHSTSSQQEKNDPDAQRGSSEVRIPSSSLSEKTAAATWSPVPEGEQTAERDSPVQLHKAIWVETYLGDETEEEGETDVMKQEEEGLRVDSPPVLAIPVRVIPEDEVVTKKETPPTPLESLLSSGSLPESDITKAATSEEFQTFPQEPGEPDTSTIPVPESLGEIRLTRKTVSLPSTKVFAQKVIIEPELSLEDNDKDLASETSRTAELKGLTSFQKDNEIEIKDNKTEAPRTTDESSLFNTTYTTEFIVEEETETPASEVSIAASDMSKPKLQDEDVGVKAQSSHIAATKQGIKGAVDNSHAFTGSGTKTSSSAAGLKLKTVSRKSTAGTKTESSSDHPPLKERSTEKRVSALPVLKDQSGVGHVKPKIPKVSTSETDVKSPEASEKISEPDVSGSAVVSKFPKQTRPKEPVKSPTKSVRKPSFEETKNVRVTSGNISPTKSVYRTGTKLNKEKSEEEYADFVNGMELEQRTGKKVSHPDRDTLQQNQQQSSSFLASKSKLPVSSPTRKTNISITPTSSHSFKKVLPGQTNSDKGEAVQKQTPEEQEVTPIDEKAENETLMLQPGSPKKGTGSMPPLKPSKHLSKRSMSHEENDTAGLSFSPTKQEKNVFARLTKPNENIRQHGKFPVKELTETSSSGSKLPTRNQRIASKVKSKIQELSSKYEDSNLNTVKDSTVNGKETVTADTMKDGDCKSAEEHIKMAKKQTKIHQTTLEGDAKGGEIFLVPSEEIRNSRTTDETQMIAHPVTIVDKEISAKSLVAGDNNAETEERKLEPKEPKPENQKDNKHRQKTLSSFKTSTTVKAKDVSEEVPSKTKFKFTKEKNTAVQAFDIKPTLKYVTSKSAKPELDVGIHYDPSTETGQEGVMSTSETRKNIPAELVSDSQSLAVGSDVVSSPDYLEDPTKAINNRVSQTLTVEAAKGFDVGEKNKEEVGWKPAEALDAETETVTVCELPKNVENQLNKEVLLDESGSKEKDSKPDEMLNHTAVESSESQNSCKEKLKERPVDFARRRITGSGKAGHLSTEEKSLQPKATKNQQAVVTHVLKGKRTKSEEAESIIVETTASIIDTKQQNLQQETSQSDSMNTERPKPQNIEPLGKNEKEAKELITKSKKMKDDSRKLIGKNYDVVKEKTSLGISTTDSEMLETESEDGSKGKEEIILKNQTMNKTTEQNAQTLINSKTGEEGGNITKQGRYKNHISDNGQNVAKIEEDKTKETEAVKLSLVSTHVEENNVKPEVEISESFGNEIVTVKSEDGKQKVQTIKTVLEKSTNQQGQVVIVTGNLDGESSESEHLKSEITDSSLQSLSNETETPGHISKDSNQQVQKILTIGDQNAVSSESEQLKSEISTSSMQIIVNETAAPDHSSEVSNKQVQKPIIVGDYEGKSTESEFIKSEIRISSLQSLINETEVLDHTNKIISQRHQATITAGEQDGISTEVKGPKSARSETPRTEAPEVTTGNHIEHIPIPGCERDRDDSATKDTLTERLVDELETANIRNDPGSLQEFSPISDRDKGADKLKQAENELGESEHLSHKSEKQSDIDAEVQDRNDTQDAHSVCSTTAVGDLVNETTDVQKSNTDVMQEKEIKISNQESKYFDTNFKLRPEMLEDKASEETRKSQIPEVKPTLTLTTMGQSAKETKDKTTSKDQSNDSLVNESVNENVTRKLEVKKDTKSTISDDSNESLTISDQEKLTGSESETLRTEVQKKKIQNYDMDATQDSDNLLSYNGRKEKTELQDLSSESLSSETITLKDISEVFNTEVQRSKTTREKGEDLPNLDQEFKDSNSLITEVGTKETGMKHSIQDHSTEDPKDDCEAKVREPLLVATEQTEKPSTTTGQNSGTTPGQDKSAQSAPNADLKEKLESVIPAESKTEIQELNARTDRVKIHDHSKEKTAPIDPSVNQAKNIEIYKADTQKEQSISTDKDGKVEIKSDIHSNVSDDTVSRDLHEKIPNVVGNTDNLTVAKEKQDANVTVVVQNIANTSVCVDQKKAHSIGSVQVTLRDDALKTDEIFEESIQKRESSAAKFTAGGGLKQEAHKISKKVTSQFFDFDNAKAPGKPVTPKRTPSAWLDVEDRHKKKKGRRRNEDETASDDDLLEPEEIDYFLSSVREGGIPFSVPRKKQIRKKLQCPPFAMPAIREDHFERTFDPEEFHFGLRKNDRRMDLSPAMVIKQKNANRNSRSTDSQENGTSADKLTEGQDEVKEETQVKEGKTEGQNNEPGKVASRLKRMSILTDLLSSPRTSRKTRIEASSASNSTVPSNRQQDVGPQGVTALPLPVPPADNRGVKDTDQSLITEGGIVAVSESACSSSSVPPLPALSEMNLPDHLEKQLKKDTPELEASMDFTQTTDLTPPAMEQLSITNISIVDVGPKNPTVLPSTTNYNHEISQNGLQTTKIKKPVVRGHHRRPGKIVIHEHAQFGGETFEVYGDVEDSTSMKLSPVISIKVIRGCWLLYEKPGFQGRILALEEGPMDQLVNMWPEEGTPEKLNELGQPVPTAPMVVGSLRLAVRDYSIPRIDLYSEVNGLGRMSSYCEDTPELSSYGIPQTTGSIKIHSGIWLVYSDPGFDGLLEVLVEGEYPHPQSWGFPEPFIGSLRPLRMGPIKVEHPTDVKALVFEKPNFDGQCLELDGDVYNLLEQQKTDGKNTTLCSVGSIKILGGLWVGYQGTDFEGQQYILEEGEYPHCSEWGGSEDGLQSLRPILADFQSPHLKLFSDPNFNERGGHMDLVGPVISMEEVGRSTKTQSVTVTGGVWVAFEEPGFSGELYVLEKGMYSNPEDWGAQNFRISSIQPIFHDMLMGTTRFKIQLYSEPEFQGRLLALLDSTDALDADFTPKSCKVQAGSWVAYEETKFKGNKYVLEQGEYPNTEAMGLLSSDSIIRSVQTTGHEFSLPSIILFSKVGCKGRRVALTSGTVNLLQTGMDSRIRSLLVEGGMWVLYEGNNYRGRQLFIRPGEVGDFCKHSNWQRIGSLRPLMQKPMYFRLRNRETGCLMTLTGTLDDIKLMRIQAVEETGGEEQLWLYRDGQISCKLMEECFLETAGSVVMSGTRLCISPERGKDNQLWSITQDGLVRCHLNPNLIVEVKGGHQYDKNQIILNDLDEKKWIQRWILEIL</sequence>
<feature type="compositionally biased region" description="Polar residues" evidence="3">
    <location>
        <begin position="807"/>
        <end position="826"/>
    </location>
</feature>
<feature type="region of interest" description="Disordered" evidence="3">
    <location>
        <begin position="1803"/>
        <end position="1852"/>
    </location>
</feature>
<dbReference type="STRING" id="8083.ENSXMAP00000034606"/>
<feature type="region of interest" description="Disordered" evidence="3">
    <location>
        <begin position="1"/>
        <end position="288"/>
    </location>
</feature>
<evidence type="ECO:0000259" key="4">
    <source>
        <dbReference type="PROSITE" id="PS50915"/>
    </source>
</evidence>
<dbReference type="Ensembl" id="ENSXMAT00000042606.1">
    <property type="protein sequence ID" value="ENSXMAP00000034606.1"/>
    <property type="gene ID" value="ENSXMAG00000024056.1"/>
</dbReference>
<feature type="region of interest" description="Disordered" evidence="3">
    <location>
        <begin position="2134"/>
        <end position="2247"/>
    </location>
</feature>
<feature type="compositionally biased region" description="Polar residues" evidence="3">
    <location>
        <begin position="2026"/>
        <end position="2037"/>
    </location>
</feature>
<dbReference type="KEGG" id="xma:102234510"/>
<feature type="compositionally biased region" description="Basic and acidic residues" evidence="3">
    <location>
        <begin position="1179"/>
        <end position="1188"/>
    </location>
</feature>
<dbReference type="PANTHER" id="PTHR11818:SF2">
    <property type="entry name" value="BETA_GAMMA CRYSTALLIN DOMAIN-CONTAINING PROTEIN 1"/>
    <property type="match status" value="1"/>
</dbReference>
<feature type="domain" description="Beta/gamma crystallin 'Greek key'" evidence="4">
    <location>
        <begin position="3123"/>
        <end position="3165"/>
    </location>
</feature>
<dbReference type="RefSeq" id="XP_023208763.1">
    <property type="nucleotide sequence ID" value="XM_023352995.1"/>
</dbReference>
<feature type="compositionally biased region" description="Basic and acidic residues" evidence="3">
    <location>
        <begin position="645"/>
        <end position="655"/>
    </location>
</feature>
<feature type="compositionally biased region" description="Basic and acidic residues" evidence="3">
    <location>
        <begin position="845"/>
        <end position="860"/>
    </location>
</feature>
<dbReference type="Pfam" id="PF00030">
    <property type="entry name" value="Crystall"/>
    <property type="match status" value="6"/>
</dbReference>
<feature type="compositionally biased region" description="Basic and acidic residues" evidence="3">
    <location>
        <begin position="1819"/>
        <end position="1828"/>
    </location>
</feature>
<evidence type="ECO:0000256" key="3">
    <source>
        <dbReference type="SAM" id="MobiDB-lite"/>
    </source>
</evidence>
<feature type="region of interest" description="Disordered" evidence="3">
    <location>
        <begin position="2427"/>
        <end position="2471"/>
    </location>
</feature>
<feature type="compositionally biased region" description="Basic and acidic residues" evidence="3">
    <location>
        <begin position="2038"/>
        <end position="2049"/>
    </location>
</feature>
<dbReference type="InterPro" id="IPR050252">
    <property type="entry name" value="Beta/Gamma-Crystallin"/>
</dbReference>
<feature type="compositionally biased region" description="Polar residues" evidence="3">
    <location>
        <begin position="2050"/>
        <end position="2063"/>
    </location>
</feature>
<feature type="compositionally biased region" description="Polar residues" evidence="3">
    <location>
        <begin position="2207"/>
        <end position="2230"/>
    </location>
</feature>
<dbReference type="PRINTS" id="PR01367">
    <property type="entry name" value="BGCRYSTALLIN"/>
</dbReference>
<dbReference type="Gene3D" id="2.60.20.10">
    <property type="entry name" value="Crystallins"/>
    <property type="match status" value="6"/>
</dbReference>
<feature type="domain" description="Beta/gamma crystallin 'Greek key'" evidence="4">
    <location>
        <begin position="3213"/>
        <end position="3257"/>
    </location>
</feature>
<feature type="compositionally biased region" description="Basic residues" evidence="3">
    <location>
        <begin position="65"/>
        <end position="80"/>
    </location>
</feature>
<reference evidence="6" key="2">
    <citation type="journal article" date="2013" name="Nat. Genet.">
        <title>The genome of the platyfish, Xiphophorus maculatus, provides insights into evolutionary adaptation and several complex traits.</title>
        <authorList>
            <person name="Schartl M."/>
            <person name="Walter R.B."/>
            <person name="Shen Y."/>
            <person name="Garcia T."/>
            <person name="Catchen J."/>
            <person name="Amores A."/>
            <person name="Braasch I."/>
            <person name="Chalopin D."/>
            <person name="Volff J.N."/>
            <person name="Lesch K.P."/>
            <person name="Bisazza A."/>
            <person name="Minx P."/>
            <person name="Hillier L."/>
            <person name="Wilson R.K."/>
            <person name="Fuerstenberg S."/>
            <person name="Boore J."/>
            <person name="Searle S."/>
            <person name="Postlethwait J.H."/>
            <person name="Warren W.C."/>
        </authorList>
    </citation>
    <scope>NUCLEOTIDE SEQUENCE [LARGE SCALE GENOMIC DNA]</scope>
    <source>
        <strain evidence="6">JP 163 A</strain>
    </source>
</reference>
<feature type="domain" description="Beta/gamma crystallin 'Greek key'" evidence="4">
    <location>
        <begin position="2824"/>
        <end position="2856"/>
    </location>
</feature>
<feature type="compositionally biased region" description="Low complexity" evidence="3">
    <location>
        <begin position="372"/>
        <end position="385"/>
    </location>
</feature>
<dbReference type="Gene3D" id="2.80.10.50">
    <property type="match status" value="1"/>
</dbReference>
<feature type="compositionally biased region" description="Basic and acidic residues" evidence="3">
    <location>
        <begin position="29"/>
        <end position="41"/>
    </location>
</feature>
<feature type="compositionally biased region" description="Polar residues" evidence="3">
    <location>
        <begin position="121"/>
        <end position="132"/>
    </location>
</feature>
<feature type="region of interest" description="Disordered" evidence="3">
    <location>
        <begin position="1866"/>
        <end position="1937"/>
    </location>
</feature>
<feature type="compositionally biased region" description="Polar residues" evidence="3">
    <location>
        <begin position="701"/>
        <end position="710"/>
    </location>
</feature>
<feature type="compositionally biased region" description="Basic and acidic residues" evidence="3">
    <location>
        <begin position="1345"/>
        <end position="1358"/>
    </location>
</feature>
<feature type="compositionally biased region" description="Basic and acidic residues" evidence="3">
    <location>
        <begin position="1983"/>
        <end position="1995"/>
    </location>
</feature>
<feature type="domain" description="Beta/gamma crystallin 'Greek key'" evidence="4">
    <location>
        <begin position="2784"/>
        <end position="2823"/>
    </location>
</feature>
<dbReference type="InParanoid" id="A0A3B5QW17"/>
<feature type="region of interest" description="Disordered" evidence="3">
    <location>
        <begin position="1983"/>
        <end position="2098"/>
    </location>
</feature>
<dbReference type="GeneID" id="102234510"/>
<feature type="compositionally biased region" description="Low complexity" evidence="3">
    <location>
        <begin position="494"/>
        <end position="505"/>
    </location>
</feature>
<feature type="region of interest" description="Disordered" evidence="3">
    <location>
        <begin position="370"/>
        <end position="431"/>
    </location>
</feature>
<feature type="compositionally biased region" description="Polar residues" evidence="3">
    <location>
        <begin position="1674"/>
        <end position="1686"/>
    </location>
</feature>
<feature type="compositionally biased region" description="Polar residues" evidence="3">
    <location>
        <begin position="1010"/>
        <end position="1025"/>
    </location>
</feature>
<feature type="compositionally biased region" description="Basic and acidic residues" evidence="3">
    <location>
        <begin position="1473"/>
        <end position="1491"/>
    </location>
</feature>
<feature type="compositionally biased region" description="Basic and acidic residues" evidence="3">
    <location>
        <begin position="2138"/>
        <end position="2159"/>
    </location>
</feature>
<feature type="domain" description="Beta/gamma crystallin 'Greek key'" evidence="4">
    <location>
        <begin position="2930"/>
        <end position="2972"/>
    </location>
</feature>
<accession>A0A3B5QW17</accession>
<dbReference type="OrthoDB" id="9895617at2759"/>
<keyword evidence="6" id="KW-1185">Reference proteome</keyword>
<feature type="region of interest" description="Disordered" evidence="3">
    <location>
        <begin position="1225"/>
        <end position="1246"/>
    </location>
</feature>
<feature type="compositionally biased region" description="Basic and acidic residues" evidence="3">
    <location>
        <begin position="596"/>
        <end position="611"/>
    </location>
</feature>
<reference evidence="6" key="1">
    <citation type="submission" date="2012-01" db="EMBL/GenBank/DDBJ databases">
        <authorList>
            <person name="Walter R."/>
            <person name="Schartl M."/>
            <person name="Warren W."/>
        </authorList>
    </citation>
    <scope>NUCLEOTIDE SEQUENCE [LARGE SCALE GENOMIC DNA]</scope>
    <source>
        <strain evidence="6">JP 163 A</strain>
    </source>
</reference>
<feature type="domain" description="Beta/gamma crystallin 'Greek key'" evidence="4">
    <location>
        <begin position="2984"/>
        <end position="3031"/>
    </location>
</feature>
<dbReference type="InterPro" id="IPR035992">
    <property type="entry name" value="Ricin_B-like_lectins"/>
</dbReference>
<feature type="region of interest" description="Disordered" evidence="3">
    <location>
        <begin position="596"/>
        <end position="615"/>
    </location>
</feature>
<feature type="compositionally biased region" description="Basic and acidic residues" evidence="3">
    <location>
        <begin position="2013"/>
        <end position="2025"/>
    </location>
</feature>
<feature type="compositionally biased region" description="Polar residues" evidence="3">
    <location>
        <begin position="93"/>
        <end position="112"/>
    </location>
</feature>
<feature type="compositionally biased region" description="Basic and acidic residues" evidence="3">
    <location>
        <begin position="1885"/>
        <end position="1929"/>
    </location>
</feature>
<feature type="compositionally biased region" description="Polar residues" evidence="3">
    <location>
        <begin position="1362"/>
        <end position="1371"/>
    </location>
</feature>
<dbReference type="InterPro" id="IPR001064">
    <property type="entry name" value="Beta/gamma_crystallin"/>
</dbReference>
<organism evidence="5 6">
    <name type="scientific">Xiphophorus maculatus</name>
    <name type="common">Southern platyfish</name>
    <name type="synonym">Platypoecilus maculatus</name>
    <dbReference type="NCBI Taxonomy" id="8083"/>
    <lineage>
        <taxon>Eukaryota</taxon>
        <taxon>Metazoa</taxon>
        <taxon>Chordata</taxon>
        <taxon>Craniata</taxon>
        <taxon>Vertebrata</taxon>
        <taxon>Euteleostomi</taxon>
        <taxon>Actinopterygii</taxon>
        <taxon>Neopterygii</taxon>
        <taxon>Teleostei</taxon>
        <taxon>Neoteleostei</taxon>
        <taxon>Acanthomorphata</taxon>
        <taxon>Ovalentaria</taxon>
        <taxon>Atherinomorphae</taxon>
        <taxon>Cyprinodontiformes</taxon>
        <taxon>Poeciliidae</taxon>
        <taxon>Poeciliinae</taxon>
        <taxon>Xiphophorus</taxon>
    </lineage>
</organism>
<feature type="domain" description="Beta/gamma crystallin 'Greek key'" evidence="4">
    <location>
        <begin position="3032"/>
        <end position="3074"/>
    </location>
</feature>
<dbReference type="CTD" id="556848"/>
<protein>
    <submittedName>
        <fullName evidence="5">Crystallin beta-gamma domain containing 1a</fullName>
    </submittedName>
</protein>
<feature type="region of interest" description="Disordered" evidence="3">
    <location>
        <begin position="1344"/>
        <end position="1413"/>
    </location>
</feature>
<dbReference type="SMART" id="SM00247">
    <property type="entry name" value="XTALbg"/>
    <property type="match status" value="6"/>
</dbReference>
<feature type="compositionally biased region" description="Low complexity" evidence="3">
    <location>
        <begin position="218"/>
        <end position="229"/>
    </location>
</feature>
<dbReference type="InterPro" id="IPR011024">
    <property type="entry name" value="G_crystallin-like"/>
</dbReference>
<feature type="compositionally biased region" description="Basic and acidic residues" evidence="3">
    <location>
        <begin position="2064"/>
        <end position="2082"/>
    </location>
</feature>
<dbReference type="SUPFAM" id="SSF50370">
    <property type="entry name" value="Ricin B-like lectins"/>
    <property type="match status" value="1"/>
</dbReference>
<feature type="compositionally biased region" description="Basic and acidic residues" evidence="3">
    <location>
        <begin position="1144"/>
        <end position="1161"/>
    </location>
</feature>
<feature type="compositionally biased region" description="Low complexity" evidence="3">
    <location>
        <begin position="164"/>
        <end position="190"/>
    </location>
</feature>
<feature type="compositionally biased region" description="Basic and acidic residues" evidence="3">
    <location>
        <begin position="2569"/>
        <end position="2588"/>
    </location>
</feature>
<dbReference type="PANTHER" id="PTHR11818">
    <property type="entry name" value="BETA/GAMMA CRYSTALLIN"/>
    <property type="match status" value="1"/>
</dbReference>
<feature type="compositionally biased region" description="Low complexity" evidence="3">
    <location>
        <begin position="679"/>
        <end position="693"/>
    </location>
</feature>
<evidence type="ECO:0000313" key="5">
    <source>
        <dbReference type="Ensembl" id="ENSXMAP00000034606.1"/>
    </source>
</evidence>
<evidence type="ECO:0000313" key="6">
    <source>
        <dbReference type="Proteomes" id="UP000002852"/>
    </source>
</evidence>
<feature type="region of interest" description="Disordered" evidence="3">
    <location>
        <begin position="628"/>
        <end position="1030"/>
    </location>
</feature>
<evidence type="ECO:0000256" key="1">
    <source>
        <dbReference type="ARBA" id="ARBA00009646"/>
    </source>
</evidence>
<dbReference type="GeneTree" id="ENSGT00940000155695"/>
<feature type="compositionally biased region" description="Polar residues" evidence="3">
    <location>
        <begin position="1168"/>
        <end position="1178"/>
    </location>
</feature>
<feature type="compositionally biased region" description="Polar residues" evidence="3">
    <location>
        <begin position="261"/>
        <end position="287"/>
    </location>
</feature>
<feature type="region of interest" description="Disordered" evidence="3">
    <location>
        <begin position="1129"/>
        <end position="1188"/>
    </location>
</feature>
<feature type="region of interest" description="Disordered" evidence="3">
    <location>
        <begin position="484"/>
        <end position="505"/>
    </location>
</feature>
<name>A0A3B5QW17_XIPMA</name>
<feature type="compositionally biased region" description="Polar residues" evidence="3">
    <location>
        <begin position="2003"/>
        <end position="2012"/>
    </location>
</feature>
<feature type="compositionally biased region" description="Polar residues" evidence="3">
    <location>
        <begin position="2624"/>
        <end position="2641"/>
    </location>
</feature>
<dbReference type="SUPFAM" id="SSF49695">
    <property type="entry name" value="gamma-Crystallin-like"/>
    <property type="match status" value="3"/>
</dbReference>
<dbReference type="PROSITE" id="PS50915">
    <property type="entry name" value="CRYSTALLIN_BETA_GAMMA"/>
    <property type="match status" value="8"/>
</dbReference>
<feature type="compositionally biased region" description="Basic and acidic residues" evidence="3">
    <location>
        <begin position="711"/>
        <end position="727"/>
    </location>
</feature>
<keyword evidence="2" id="KW-0677">Repeat</keyword>
<feature type="compositionally biased region" description="Basic and acidic residues" evidence="3">
    <location>
        <begin position="754"/>
        <end position="767"/>
    </location>
</feature>
<reference evidence="5" key="4">
    <citation type="submission" date="2025-09" db="UniProtKB">
        <authorList>
            <consortium name="Ensembl"/>
        </authorList>
    </citation>
    <scope>IDENTIFICATION</scope>
    <source>
        <strain evidence="5">JP 163 A</strain>
    </source>
</reference>
<feature type="compositionally biased region" description="Polar residues" evidence="3">
    <location>
        <begin position="879"/>
        <end position="897"/>
    </location>
</feature>
<dbReference type="PROSITE" id="PS50231">
    <property type="entry name" value="RICIN_B_LECTIN"/>
    <property type="match status" value="1"/>
</dbReference>
<comment type="similarity">
    <text evidence="1">Belongs to the beta/gamma-crystallin family.</text>
</comment>